<comment type="caution">
    <text evidence="1">The sequence shown here is derived from an EMBL/GenBank/DDBJ whole genome shotgun (WGS) entry which is preliminary data.</text>
</comment>
<dbReference type="EMBL" id="PVTD01000001">
    <property type="protein sequence ID" value="PRY25988.1"/>
    <property type="molecule type" value="Genomic_DNA"/>
</dbReference>
<organism evidence="1 2">
    <name type="scientific">Aliiruegeria haliotis</name>
    <dbReference type="NCBI Taxonomy" id="1280846"/>
    <lineage>
        <taxon>Bacteria</taxon>
        <taxon>Pseudomonadati</taxon>
        <taxon>Pseudomonadota</taxon>
        <taxon>Alphaproteobacteria</taxon>
        <taxon>Rhodobacterales</taxon>
        <taxon>Roseobacteraceae</taxon>
        <taxon>Aliiruegeria</taxon>
    </lineage>
</organism>
<evidence type="ECO:0000313" key="2">
    <source>
        <dbReference type="Proteomes" id="UP000239480"/>
    </source>
</evidence>
<dbReference type="OrthoDB" id="8244198at2"/>
<keyword evidence="2" id="KW-1185">Reference proteome</keyword>
<dbReference type="AlphaFoldDB" id="A0A2T0RXU6"/>
<sequence length="72" mass="7990">MATAYHTEDRQDRARMSLGSLLIAPVATKYQQFLAYRQTVKTLSALCDSDLSELGLSRPMIRSVARETALAT</sequence>
<reference evidence="1 2" key="1">
    <citation type="submission" date="2018-03" db="EMBL/GenBank/DDBJ databases">
        <title>Genomic Encyclopedia of Archaeal and Bacterial Type Strains, Phase II (KMG-II): from individual species to whole genera.</title>
        <authorList>
            <person name="Goeker M."/>
        </authorList>
    </citation>
    <scope>NUCLEOTIDE SEQUENCE [LARGE SCALE GENOMIC DNA]</scope>
    <source>
        <strain evidence="1 2">DSM 29328</strain>
    </source>
</reference>
<protein>
    <submittedName>
        <fullName evidence="1">Uncharacterized protein DUF1127</fullName>
    </submittedName>
</protein>
<dbReference type="RefSeq" id="WP_106202803.1">
    <property type="nucleotide sequence ID" value="NZ_PVTD01000001.1"/>
</dbReference>
<dbReference type="Proteomes" id="UP000239480">
    <property type="component" value="Unassembled WGS sequence"/>
</dbReference>
<gene>
    <name evidence="1" type="ORF">CLV78_10181</name>
</gene>
<accession>A0A2T0RXU6</accession>
<name>A0A2T0RXU6_9RHOB</name>
<proteinExistence type="predicted"/>
<evidence type="ECO:0000313" key="1">
    <source>
        <dbReference type="EMBL" id="PRY25988.1"/>
    </source>
</evidence>